<dbReference type="RefSeq" id="WP_085515721.1">
    <property type="nucleotide sequence ID" value="NZ_FXAW01000001.1"/>
</dbReference>
<evidence type="ECO:0000313" key="2">
    <source>
        <dbReference type="Proteomes" id="UP000193804"/>
    </source>
</evidence>
<accession>A0A1X7IJW6</accession>
<protein>
    <submittedName>
        <fullName evidence="1">Uncharacterized protein</fullName>
    </submittedName>
</protein>
<keyword evidence="2" id="KW-1185">Reference proteome</keyword>
<reference evidence="2" key="1">
    <citation type="submission" date="2017-04" db="EMBL/GenBank/DDBJ databases">
        <authorList>
            <person name="Varghese N."/>
            <person name="Submissions S."/>
        </authorList>
    </citation>
    <scope>NUCLEOTIDE SEQUENCE [LARGE SCALE GENOMIC DNA]</scope>
    <source>
        <strain evidence="2">DSM 4125</strain>
    </source>
</reference>
<evidence type="ECO:0000313" key="1">
    <source>
        <dbReference type="EMBL" id="SMG15211.1"/>
    </source>
</evidence>
<proteinExistence type="predicted"/>
<dbReference type="STRING" id="1028.SAMN05661096_00739"/>
<gene>
    <name evidence="1" type="ORF">SAMN05661096_00739</name>
</gene>
<dbReference type="AlphaFoldDB" id="A0A1X7IJW6"/>
<sequence>MAKFYTILFTVLYSRNYIGQALIADILFKVGSKKGMGIIITENITNVAPTKVNLGIEASDFSFNDTSPYIDFKGIFDFRCGNSISLWFNLADNNFQTILSNNLFGLAGHLYAATENILNTLDDNFHFIVLNQLNQPEDVLKRPDLNLPIR</sequence>
<dbReference type="EMBL" id="FXAW01000001">
    <property type="protein sequence ID" value="SMG15211.1"/>
    <property type="molecule type" value="Genomic_DNA"/>
</dbReference>
<dbReference type="Proteomes" id="UP000193804">
    <property type="component" value="Unassembled WGS sequence"/>
</dbReference>
<organism evidence="1 2">
    <name type="scientific">Marivirga sericea</name>
    <dbReference type="NCBI Taxonomy" id="1028"/>
    <lineage>
        <taxon>Bacteria</taxon>
        <taxon>Pseudomonadati</taxon>
        <taxon>Bacteroidota</taxon>
        <taxon>Cytophagia</taxon>
        <taxon>Cytophagales</taxon>
        <taxon>Marivirgaceae</taxon>
        <taxon>Marivirga</taxon>
    </lineage>
</organism>
<name>A0A1X7IJW6_9BACT</name>